<accession>A0A183IH22</accession>
<reference evidence="4" key="1">
    <citation type="submission" date="2016-06" db="UniProtKB">
        <authorList>
            <consortium name="WormBaseParasite"/>
        </authorList>
    </citation>
    <scope>IDENTIFICATION</scope>
</reference>
<dbReference type="Proteomes" id="UP000270296">
    <property type="component" value="Unassembled WGS sequence"/>
</dbReference>
<dbReference type="EMBL" id="UZAM01007477">
    <property type="protein sequence ID" value="VDO99374.1"/>
    <property type="molecule type" value="Genomic_DNA"/>
</dbReference>
<keyword evidence="1" id="KW-0472">Membrane</keyword>
<name>A0A183IH22_9BILA</name>
<dbReference type="AlphaFoldDB" id="A0A183IH22"/>
<reference evidence="2 3" key="2">
    <citation type="submission" date="2018-11" db="EMBL/GenBank/DDBJ databases">
        <authorList>
            <consortium name="Pathogen Informatics"/>
        </authorList>
    </citation>
    <scope>NUCLEOTIDE SEQUENCE [LARGE SCALE GENOMIC DNA]</scope>
</reference>
<keyword evidence="1" id="KW-0812">Transmembrane</keyword>
<evidence type="ECO:0000256" key="1">
    <source>
        <dbReference type="SAM" id="Phobius"/>
    </source>
</evidence>
<proteinExistence type="predicted"/>
<gene>
    <name evidence="2" type="ORF">SBAD_LOCUS2917</name>
</gene>
<evidence type="ECO:0000313" key="4">
    <source>
        <dbReference type="WBParaSite" id="SBAD_0000305601-mRNA-1"/>
    </source>
</evidence>
<feature type="transmembrane region" description="Helical" evidence="1">
    <location>
        <begin position="6"/>
        <end position="23"/>
    </location>
</feature>
<sequence length="174" mass="19565">MAHHLVFRLLYGLFCGVTIFVTYGRQSLCPVARVADCFNNLLPVITSSYKDKCHLYSQFRACFTHDGCTDRQSATIGSQVMFEMTGVRLPKEFLIAFLGNWRRACGGCLILDSPCSAAMKNYDLEHDSVFFDRLQKIVLVECSIHQCGQEDHVSVEFNKSLSVGKSTLILPTRP</sequence>
<evidence type="ECO:0000313" key="2">
    <source>
        <dbReference type="EMBL" id="VDO99374.1"/>
    </source>
</evidence>
<dbReference type="WBParaSite" id="SBAD_0000305601-mRNA-1">
    <property type="protein sequence ID" value="SBAD_0000305601-mRNA-1"/>
    <property type="gene ID" value="SBAD_0000305601"/>
</dbReference>
<protein>
    <submittedName>
        <fullName evidence="4">Secreted protein</fullName>
    </submittedName>
</protein>
<keyword evidence="3" id="KW-1185">Reference proteome</keyword>
<organism evidence="4">
    <name type="scientific">Soboliphyme baturini</name>
    <dbReference type="NCBI Taxonomy" id="241478"/>
    <lineage>
        <taxon>Eukaryota</taxon>
        <taxon>Metazoa</taxon>
        <taxon>Ecdysozoa</taxon>
        <taxon>Nematoda</taxon>
        <taxon>Enoplea</taxon>
        <taxon>Dorylaimia</taxon>
        <taxon>Dioctophymatida</taxon>
        <taxon>Dioctophymatoidea</taxon>
        <taxon>Soboliphymatidae</taxon>
        <taxon>Soboliphyme</taxon>
    </lineage>
</organism>
<keyword evidence="1" id="KW-1133">Transmembrane helix</keyword>
<evidence type="ECO:0000313" key="3">
    <source>
        <dbReference type="Proteomes" id="UP000270296"/>
    </source>
</evidence>